<gene>
    <name evidence="10" type="ORF">J2X15_004141</name>
</gene>
<accession>A0ABU1ZTE4</accession>
<evidence type="ECO:0000256" key="4">
    <source>
        <dbReference type="ARBA" id="ARBA00022597"/>
    </source>
</evidence>
<dbReference type="PANTHER" id="PTHR33989">
    <property type="match status" value="1"/>
</dbReference>
<proteinExistence type="predicted"/>
<comment type="subcellular location">
    <subcellularLocation>
        <location evidence="1">Cell membrane</location>
        <topology evidence="1">Multi-pass membrane protein</topology>
    </subcellularLocation>
</comment>
<keyword evidence="3" id="KW-1003">Cell membrane</keyword>
<name>A0ABU1ZTE4_9BURK</name>
<dbReference type="RefSeq" id="WP_310346725.1">
    <property type="nucleotide sequence ID" value="NZ_JAVDXO010000015.1"/>
</dbReference>
<evidence type="ECO:0000313" key="10">
    <source>
        <dbReference type="EMBL" id="MDR7308818.1"/>
    </source>
</evidence>
<organism evidence="10 11">
    <name type="scientific">Rhodoferax saidenbachensis</name>
    <dbReference type="NCBI Taxonomy" id="1484693"/>
    <lineage>
        <taxon>Bacteria</taxon>
        <taxon>Pseudomonadati</taxon>
        <taxon>Pseudomonadota</taxon>
        <taxon>Betaproteobacteria</taxon>
        <taxon>Burkholderiales</taxon>
        <taxon>Comamonadaceae</taxon>
        <taxon>Rhodoferax</taxon>
    </lineage>
</organism>
<keyword evidence="2" id="KW-0813">Transport</keyword>
<keyword evidence="7 8" id="KW-0472">Membrane</keyword>
<protein>
    <submittedName>
        <fullName evidence="10">Lactose/cellobiose-specific phosphotransferase system IIC component</fullName>
    </submittedName>
</protein>
<keyword evidence="4" id="KW-0762">Sugar transport</keyword>
<evidence type="ECO:0000256" key="8">
    <source>
        <dbReference type="SAM" id="Phobius"/>
    </source>
</evidence>
<feature type="transmembrane region" description="Helical" evidence="8">
    <location>
        <begin position="241"/>
        <end position="263"/>
    </location>
</feature>
<evidence type="ECO:0000256" key="5">
    <source>
        <dbReference type="ARBA" id="ARBA00022692"/>
    </source>
</evidence>
<dbReference type="Proteomes" id="UP001268089">
    <property type="component" value="Unassembled WGS sequence"/>
</dbReference>
<dbReference type="InterPro" id="IPR051088">
    <property type="entry name" value="PTS_Sugar-EIIC/EIIB"/>
</dbReference>
<evidence type="ECO:0000256" key="6">
    <source>
        <dbReference type="ARBA" id="ARBA00022989"/>
    </source>
</evidence>
<evidence type="ECO:0000256" key="7">
    <source>
        <dbReference type="ARBA" id="ARBA00023136"/>
    </source>
</evidence>
<feature type="transmembrane region" description="Helical" evidence="8">
    <location>
        <begin position="105"/>
        <end position="124"/>
    </location>
</feature>
<evidence type="ECO:0000313" key="11">
    <source>
        <dbReference type="Proteomes" id="UP001268089"/>
    </source>
</evidence>
<feature type="non-terminal residue" evidence="10">
    <location>
        <position position="323"/>
    </location>
</feature>
<dbReference type="InterPro" id="IPR004501">
    <property type="entry name" value="PTS_EIIC_3"/>
</dbReference>
<keyword evidence="11" id="KW-1185">Reference proteome</keyword>
<dbReference type="InterPro" id="IPR003352">
    <property type="entry name" value="PTS_EIIC"/>
</dbReference>
<dbReference type="Pfam" id="PF02378">
    <property type="entry name" value="PTS_EIIC"/>
    <property type="match status" value="1"/>
</dbReference>
<evidence type="ECO:0000256" key="1">
    <source>
        <dbReference type="ARBA" id="ARBA00004651"/>
    </source>
</evidence>
<keyword evidence="6 8" id="KW-1133">Transmembrane helix</keyword>
<reference evidence="10 11" key="1">
    <citation type="submission" date="2023-07" db="EMBL/GenBank/DDBJ databases">
        <title>Sorghum-associated microbial communities from plants grown in Nebraska, USA.</title>
        <authorList>
            <person name="Schachtman D."/>
        </authorList>
    </citation>
    <scope>NUCLEOTIDE SEQUENCE [LARGE SCALE GENOMIC DNA]</scope>
    <source>
        <strain evidence="10 11">BE308</strain>
    </source>
</reference>
<evidence type="ECO:0000256" key="3">
    <source>
        <dbReference type="ARBA" id="ARBA00022475"/>
    </source>
</evidence>
<feature type="transmembrane region" description="Helical" evidence="8">
    <location>
        <begin position="299"/>
        <end position="319"/>
    </location>
</feature>
<keyword evidence="5 8" id="KW-0812">Transmembrane</keyword>
<feature type="domain" description="PTS EIIC type-3" evidence="9">
    <location>
        <begin position="1"/>
        <end position="323"/>
    </location>
</feature>
<sequence length="323" mass="35492">MPLTFLGLVALLLQHFPWSVYRDTMTFLWGDGWPQHLERVIKASHGIFGMVLASVVANLLAKRLMRPSFEAPEIPSMIVAISALINFILMASARPLFVDGLGHGGMLHGIVVGVTTAELLRLVTRWRWLRVSDDPYVADSIYHHAVRFTPVVIVAGIVFFLIVELLGTLPEVSPYVLSPVVIWAQLQQTDATWVLSSVAALLNQAAWFFGVHGAKVLDTYGATIFAPVGSPYTNALAWRPLFNHFVLMGGAGSTMCLVIAILWKVRKGPQHQIAKWSVLPALFNINEAVLYGLPIVLNGIYVVPFLCIPLLFTLMTVAATELG</sequence>
<dbReference type="PANTHER" id="PTHR33989:SF4">
    <property type="entry name" value="PTS SYSTEM N,N'-DIACETYLCHITOBIOSE-SPECIFIC EIIC COMPONENT"/>
    <property type="match status" value="1"/>
</dbReference>
<feature type="transmembrane region" description="Helical" evidence="8">
    <location>
        <begin position="145"/>
        <end position="169"/>
    </location>
</feature>
<dbReference type="PROSITE" id="PS51105">
    <property type="entry name" value="PTS_EIIC_TYPE_3"/>
    <property type="match status" value="1"/>
</dbReference>
<comment type="caution">
    <text evidence="10">The sequence shown here is derived from an EMBL/GenBank/DDBJ whole genome shotgun (WGS) entry which is preliminary data.</text>
</comment>
<dbReference type="EMBL" id="JAVDXO010000015">
    <property type="protein sequence ID" value="MDR7308818.1"/>
    <property type="molecule type" value="Genomic_DNA"/>
</dbReference>
<evidence type="ECO:0000259" key="9">
    <source>
        <dbReference type="PROSITE" id="PS51105"/>
    </source>
</evidence>
<evidence type="ECO:0000256" key="2">
    <source>
        <dbReference type="ARBA" id="ARBA00022448"/>
    </source>
</evidence>
<feature type="transmembrane region" description="Helical" evidence="8">
    <location>
        <begin position="74"/>
        <end position="93"/>
    </location>
</feature>
<feature type="transmembrane region" description="Helical" evidence="8">
    <location>
        <begin position="46"/>
        <end position="62"/>
    </location>
</feature>